<accession>A0A0F9D1E9</accession>
<protein>
    <recommendedName>
        <fullName evidence="2">C1q domain-containing protein</fullName>
    </recommendedName>
</protein>
<dbReference type="Gene3D" id="2.60.120.40">
    <property type="match status" value="1"/>
</dbReference>
<evidence type="ECO:0008006" key="2">
    <source>
        <dbReference type="Google" id="ProtNLM"/>
    </source>
</evidence>
<reference evidence="1" key="1">
    <citation type="journal article" date="2015" name="Nature">
        <title>Complex archaea that bridge the gap between prokaryotes and eukaryotes.</title>
        <authorList>
            <person name="Spang A."/>
            <person name="Saw J.H."/>
            <person name="Jorgensen S.L."/>
            <person name="Zaremba-Niedzwiedzka K."/>
            <person name="Martijn J."/>
            <person name="Lind A.E."/>
            <person name="van Eijk R."/>
            <person name="Schleper C."/>
            <person name="Guy L."/>
            <person name="Ettema T.J."/>
        </authorList>
    </citation>
    <scope>NUCLEOTIDE SEQUENCE</scope>
</reference>
<gene>
    <name evidence="1" type="ORF">LCGC14_2601170</name>
</gene>
<organism evidence="1">
    <name type="scientific">marine sediment metagenome</name>
    <dbReference type="NCBI Taxonomy" id="412755"/>
    <lineage>
        <taxon>unclassified sequences</taxon>
        <taxon>metagenomes</taxon>
        <taxon>ecological metagenomes</taxon>
    </lineage>
</organism>
<proteinExistence type="predicted"/>
<feature type="non-terminal residue" evidence="1">
    <location>
        <position position="227"/>
    </location>
</feature>
<dbReference type="InterPro" id="IPR008983">
    <property type="entry name" value="Tumour_necrosis_fac-like_dom"/>
</dbReference>
<comment type="caution">
    <text evidence="1">The sequence shown here is derived from an EMBL/GenBank/DDBJ whole genome shotgun (WGS) entry which is preliminary data.</text>
</comment>
<dbReference type="EMBL" id="LAZR01043923">
    <property type="protein sequence ID" value="KKL05923.1"/>
    <property type="molecule type" value="Genomic_DNA"/>
</dbReference>
<name>A0A0F9D1E9_9ZZZZ</name>
<evidence type="ECO:0000313" key="1">
    <source>
        <dbReference type="EMBL" id="KKL05923.1"/>
    </source>
</evidence>
<dbReference type="AlphaFoldDB" id="A0A0F9D1E9"/>
<sequence>MCKDLWHTLSEAEKAAWESAARPLHMTGYNWYISQCLRPNPGIYLPLAGGTMGGDIDMDVHAITNLIAPAAPGDAVNKAYADAIPGGYTQGARVYSDAAKNIPNDTSTVIDLNQEDYDTDGIHDNVTNNSRLTCQTAGKYLITGCIRFASNATGIRSAFITLNGGNPIGYSGSQAVSGSATIQQVSTVYNLGVGDYVELKAYQISTVGLNSEVSADYAPTFMIQRIG</sequence>